<evidence type="ECO:0000259" key="4">
    <source>
        <dbReference type="Pfam" id="PF00149"/>
    </source>
</evidence>
<feature type="domain" description="Calcineurin-like phosphoesterase" evidence="4">
    <location>
        <begin position="241"/>
        <end position="513"/>
    </location>
</feature>
<name>A0ABT8NF08_9BACL</name>
<feature type="region of interest" description="Disordered" evidence="2">
    <location>
        <begin position="653"/>
        <end position="693"/>
    </location>
</feature>
<dbReference type="Gene3D" id="3.60.21.10">
    <property type="match status" value="2"/>
</dbReference>
<dbReference type="InterPro" id="IPR008963">
    <property type="entry name" value="Purple_acid_Pase-like_N"/>
</dbReference>
<reference evidence="5 6" key="1">
    <citation type="submission" date="2023-07" db="EMBL/GenBank/DDBJ databases">
        <title>Novel species in genus Planococcus.</title>
        <authorList>
            <person name="Ning S."/>
        </authorList>
    </citation>
    <scope>NUCLEOTIDE SEQUENCE [LARGE SCALE GENOMIC DNA]</scope>
    <source>
        <strain evidence="5 6">N017</strain>
    </source>
</reference>
<dbReference type="PANTHER" id="PTHR22953">
    <property type="entry name" value="ACID PHOSPHATASE RELATED"/>
    <property type="match status" value="1"/>
</dbReference>
<dbReference type="InterPro" id="IPR039331">
    <property type="entry name" value="PAPs-like"/>
</dbReference>
<accession>A0ABT8NF08</accession>
<dbReference type="SUPFAM" id="SSF49363">
    <property type="entry name" value="Purple acid phosphatase, N-terminal domain"/>
    <property type="match status" value="1"/>
</dbReference>
<dbReference type="Pfam" id="PF00149">
    <property type="entry name" value="Metallophos"/>
    <property type="match status" value="1"/>
</dbReference>
<proteinExistence type="predicted"/>
<evidence type="ECO:0000256" key="3">
    <source>
        <dbReference type="SAM" id="SignalP"/>
    </source>
</evidence>
<organism evidence="5 6">
    <name type="scientific">Planococcus shenhongbingii</name>
    <dbReference type="NCBI Taxonomy" id="3058398"/>
    <lineage>
        <taxon>Bacteria</taxon>
        <taxon>Bacillati</taxon>
        <taxon>Bacillota</taxon>
        <taxon>Bacilli</taxon>
        <taxon>Bacillales</taxon>
        <taxon>Caryophanaceae</taxon>
        <taxon>Planococcus</taxon>
    </lineage>
</organism>
<dbReference type="PANTHER" id="PTHR22953:SF153">
    <property type="entry name" value="PURPLE ACID PHOSPHATASE"/>
    <property type="match status" value="1"/>
</dbReference>
<dbReference type="EMBL" id="JAUJWU010000003">
    <property type="protein sequence ID" value="MDN7246262.1"/>
    <property type="molecule type" value="Genomic_DNA"/>
</dbReference>
<feature type="compositionally biased region" description="Low complexity" evidence="2">
    <location>
        <begin position="678"/>
        <end position="687"/>
    </location>
</feature>
<dbReference type="Proteomes" id="UP001172142">
    <property type="component" value="Unassembled WGS sequence"/>
</dbReference>
<evidence type="ECO:0000256" key="1">
    <source>
        <dbReference type="ARBA" id="ARBA00022729"/>
    </source>
</evidence>
<keyword evidence="1 3" id="KW-0732">Signal</keyword>
<dbReference type="Gene3D" id="2.60.40.380">
    <property type="entry name" value="Purple acid phosphatase-like, N-terminal"/>
    <property type="match status" value="1"/>
</dbReference>
<feature type="signal peptide" evidence="3">
    <location>
        <begin position="1"/>
        <end position="30"/>
    </location>
</feature>
<evidence type="ECO:0000313" key="6">
    <source>
        <dbReference type="Proteomes" id="UP001172142"/>
    </source>
</evidence>
<evidence type="ECO:0000256" key="2">
    <source>
        <dbReference type="SAM" id="MobiDB-lite"/>
    </source>
</evidence>
<dbReference type="InterPro" id="IPR029052">
    <property type="entry name" value="Metallo-depent_PP-like"/>
</dbReference>
<dbReference type="RefSeq" id="WP_301856846.1">
    <property type="nucleotide sequence ID" value="NZ_JAUJWU010000003.1"/>
</dbReference>
<gene>
    <name evidence="5" type="ORF">QWY13_12270</name>
</gene>
<evidence type="ECO:0000313" key="5">
    <source>
        <dbReference type="EMBL" id="MDN7246262.1"/>
    </source>
</evidence>
<dbReference type="InterPro" id="IPR004843">
    <property type="entry name" value="Calcineurin-like_PHP"/>
</dbReference>
<protein>
    <submittedName>
        <fullName evidence="5">Metallophosphoesterase</fullName>
    </submittedName>
</protein>
<keyword evidence="6" id="KW-1185">Reference proteome</keyword>
<feature type="chain" id="PRO_5045331459" evidence="3">
    <location>
        <begin position="31"/>
        <end position="693"/>
    </location>
</feature>
<comment type="caution">
    <text evidence="5">The sequence shown here is derived from an EMBL/GenBank/DDBJ whole genome shotgun (WGS) entry which is preliminary data.</text>
</comment>
<dbReference type="SUPFAM" id="SSF56300">
    <property type="entry name" value="Metallo-dependent phosphatases"/>
    <property type="match status" value="1"/>
</dbReference>
<sequence>MKKAFSSKLTISTMALLIGISGLLPTSPLAEEGQGSSEFALREPETGFRVLPYLQSPASTSMKISWVSELDEPSTVTVTGPGIKGKKIVTSDPYYMDLMEYTQKELKQELTYDSGNGKTETIPQGSWLESNANYKHSVSIEGLKPNSTYSYKVTQGEETHHATFKTYPERDKWDDLTLVAFSDAETEPYGALEHREWESHPVNTYAPGSEERPGKGSAFDQKYGNKSRNDMFLVRYPLDQQTALNENLAHIEAADPDALLIAGDLGQGSGFQPAWDEFWRHFAGDYTDLASRTPLLPALGNWETYASINGGYGSDADRTPAVISRNRYHEYFDTPGDKNNPQYKDSYYRTDIGPVTLLTLDSTNGVPDESAKTGTLTGKKYGGNDSVLNEEVWAEEGAAGDPYYTTDTQNEFTAEAYNEAFTEVFEGTSPEDSDLPNFNPGTEQYKWAEEQLKDAREKGQIVLVQFHHAAYSNGVHGTPPNHEHPDSQSGVAMRVYTPMFEKYGVAVVLSGHDEMFERSWVDSNKDGNGFHSYDVGVAGDGLRGEKMVRDEDGQLVPLDYNTHSEWSASRNEPELWKTNENGVKQLIDGGLHYGHLQMDFVNTSNGAKLTLSPVYIFPVLDDNYDLVKTERRVYDDVQTIYFDKNGNMALSSEECEKPGNGNGKAIGVCKEENGNKGNGQKNGNPPEHSNAQK</sequence>